<dbReference type="OMA" id="KFDSCDH"/>
<evidence type="ECO:0000256" key="3">
    <source>
        <dbReference type="SAM" id="SignalP"/>
    </source>
</evidence>
<dbReference type="SMR" id="A0A8W8N4S1"/>
<dbReference type="SUPFAM" id="SSF53955">
    <property type="entry name" value="Lysozyme-like"/>
    <property type="match status" value="1"/>
</dbReference>
<dbReference type="PANTHER" id="PTHR11022:SF41">
    <property type="entry name" value="PEPTIDOGLYCAN-RECOGNITION PROTEIN LC-RELATED"/>
    <property type="match status" value="1"/>
</dbReference>
<evidence type="ECO:0000256" key="2">
    <source>
        <dbReference type="ARBA" id="ARBA00022859"/>
    </source>
</evidence>
<dbReference type="EnsemblMetazoa" id="G5316.1">
    <property type="protein sequence ID" value="G5316.1:cds"/>
    <property type="gene ID" value="G5316"/>
</dbReference>
<dbReference type="GO" id="GO:0008270">
    <property type="term" value="F:zinc ion binding"/>
    <property type="evidence" value="ECO:0007669"/>
    <property type="project" value="InterPro"/>
</dbReference>
<evidence type="ECO:0000313" key="7">
    <source>
        <dbReference type="Proteomes" id="UP000005408"/>
    </source>
</evidence>
<keyword evidence="3" id="KW-0732">Signal</keyword>
<dbReference type="Gene3D" id="1.10.530.10">
    <property type="match status" value="1"/>
</dbReference>
<keyword evidence="2" id="KW-0391">Immunity</keyword>
<dbReference type="GO" id="GO:0002376">
    <property type="term" value="P:immune system process"/>
    <property type="evidence" value="ECO:0007669"/>
    <property type="project" value="UniProtKB-KW"/>
</dbReference>
<evidence type="ECO:0000313" key="6">
    <source>
        <dbReference type="EnsemblMetazoa" id="G5316.1:cds"/>
    </source>
</evidence>
<reference evidence="6" key="1">
    <citation type="submission" date="2022-08" db="UniProtKB">
        <authorList>
            <consortium name="EnsemblMetazoa"/>
        </authorList>
    </citation>
    <scope>IDENTIFICATION</scope>
    <source>
        <strain evidence="6">05x7-T-G4-1.051#20</strain>
    </source>
</reference>
<dbReference type="GO" id="GO:0003796">
    <property type="term" value="F:lysozyme activity"/>
    <property type="evidence" value="ECO:0007669"/>
    <property type="project" value="InterPro"/>
</dbReference>
<dbReference type="InterPro" id="IPR015510">
    <property type="entry name" value="PGRP"/>
</dbReference>
<dbReference type="SUPFAM" id="SSF55846">
    <property type="entry name" value="N-acetylmuramoyl-L-alanine amidase-like"/>
    <property type="match status" value="1"/>
</dbReference>
<protein>
    <submittedName>
        <fullName evidence="6">Uncharacterized protein</fullName>
    </submittedName>
</protein>
<proteinExistence type="inferred from homology"/>
<dbReference type="CDD" id="cd01021">
    <property type="entry name" value="GEWL"/>
    <property type="match status" value="1"/>
</dbReference>
<dbReference type="EnsemblMetazoa" id="G5316.6">
    <property type="protein sequence ID" value="G5316.6:cds"/>
    <property type="gene ID" value="G5316"/>
</dbReference>
<feature type="signal peptide" evidence="3">
    <location>
        <begin position="1"/>
        <end position="19"/>
    </location>
</feature>
<dbReference type="PANTHER" id="PTHR11022">
    <property type="entry name" value="PEPTIDOGLYCAN RECOGNITION PROTEIN"/>
    <property type="match status" value="1"/>
</dbReference>
<dbReference type="OrthoDB" id="10021790at2759"/>
<organism evidence="6 7">
    <name type="scientific">Magallana gigas</name>
    <name type="common">Pacific oyster</name>
    <name type="synonym">Crassostrea gigas</name>
    <dbReference type="NCBI Taxonomy" id="29159"/>
    <lineage>
        <taxon>Eukaryota</taxon>
        <taxon>Metazoa</taxon>
        <taxon>Spiralia</taxon>
        <taxon>Lophotrochozoa</taxon>
        <taxon>Mollusca</taxon>
        <taxon>Bivalvia</taxon>
        <taxon>Autobranchia</taxon>
        <taxon>Pteriomorphia</taxon>
        <taxon>Ostreida</taxon>
        <taxon>Ostreoidea</taxon>
        <taxon>Ostreidae</taxon>
        <taxon>Magallana</taxon>
    </lineage>
</organism>
<dbReference type="SMART" id="SM00701">
    <property type="entry name" value="PGRP"/>
    <property type="match status" value="1"/>
</dbReference>
<comment type="similarity">
    <text evidence="1">Belongs to the N-acetylmuramoyl-L-alanine amidase 2 family.</text>
</comment>
<dbReference type="GO" id="GO:0008745">
    <property type="term" value="F:N-acetylmuramoyl-L-alanine amidase activity"/>
    <property type="evidence" value="ECO:0007669"/>
    <property type="project" value="InterPro"/>
</dbReference>
<feature type="domain" description="Peptidoglycan recognition protein family" evidence="5">
    <location>
        <begin position="84"/>
        <end position="226"/>
    </location>
</feature>
<dbReference type="EnsemblMetazoa" id="G5316.2">
    <property type="protein sequence ID" value="G5316.2:cds"/>
    <property type="gene ID" value="G5316"/>
</dbReference>
<dbReference type="InterPro" id="IPR006619">
    <property type="entry name" value="PGRP_domain_met/bac"/>
</dbReference>
<dbReference type="Pfam" id="PF01510">
    <property type="entry name" value="Amidase_2"/>
    <property type="match status" value="1"/>
</dbReference>
<dbReference type="FunFam" id="3.40.80.10:FF:000001">
    <property type="entry name" value="Peptidoglycan recognition protein 1"/>
    <property type="match status" value="1"/>
</dbReference>
<evidence type="ECO:0000259" key="4">
    <source>
        <dbReference type="SMART" id="SM00644"/>
    </source>
</evidence>
<evidence type="ECO:0000259" key="5">
    <source>
        <dbReference type="SMART" id="SM00701"/>
    </source>
</evidence>
<dbReference type="AlphaFoldDB" id="A0A8W8N4S1"/>
<feature type="chain" id="PRO_5042432052" evidence="3">
    <location>
        <begin position="20"/>
        <end position="489"/>
    </location>
</feature>
<dbReference type="InterPro" id="IPR002502">
    <property type="entry name" value="Amidase_domain"/>
</dbReference>
<name>A0A8W8N4S1_MAGGI</name>
<dbReference type="EnsemblMetazoa" id="G5316.5">
    <property type="protein sequence ID" value="G5316.5:cds"/>
    <property type="gene ID" value="G5316"/>
</dbReference>
<evidence type="ECO:0000256" key="1">
    <source>
        <dbReference type="ARBA" id="ARBA00007553"/>
    </source>
</evidence>
<dbReference type="Gene3D" id="3.40.80.10">
    <property type="entry name" value="Peptidoglycan recognition protein-like"/>
    <property type="match status" value="1"/>
</dbReference>
<dbReference type="Proteomes" id="UP000005408">
    <property type="component" value="Unassembled WGS sequence"/>
</dbReference>
<dbReference type="PRINTS" id="PR00749">
    <property type="entry name" value="LYSOZYMEG"/>
</dbReference>
<dbReference type="InterPro" id="IPR023346">
    <property type="entry name" value="Lysozyme-like_dom_sf"/>
</dbReference>
<dbReference type="InterPro" id="IPR002152">
    <property type="entry name" value="Glyco_hydro_23"/>
</dbReference>
<dbReference type="EnsemblMetazoa" id="G5316.3">
    <property type="protein sequence ID" value="G5316.3:cds"/>
    <property type="gene ID" value="G5316"/>
</dbReference>
<accession>A0A8W8N4S1</accession>
<feature type="domain" description="N-acetylmuramoyl-L-alanine amidase" evidence="4">
    <location>
        <begin position="95"/>
        <end position="232"/>
    </location>
</feature>
<dbReference type="InterPro" id="IPR036505">
    <property type="entry name" value="Amidase/PGRP_sf"/>
</dbReference>
<dbReference type="CDD" id="cd06583">
    <property type="entry name" value="PGRP"/>
    <property type="match status" value="1"/>
</dbReference>
<dbReference type="GO" id="GO:0009253">
    <property type="term" value="P:peptidoglycan catabolic process"/>
    <property type="evidence" value="ECO:0007669"/>
    <property type="project" value="InterPro"/>
</dbReference>
<dbReference type="EnsemblMetazoa" id="G5316.4">
    <property type="protein sequence ID" value="G5316.4:cds"/>
    <property type="gene ID" value="G5316"/>
</dbReference>
<dbReference type="SMART" id="SM00644">
    <property type="entry name" value="Ami_2"/>
    <property type="match status" value="1"/>
</dbReference>
<sequence>MANIYTHLLLLVVHLIASAEQFDLVEEFSILNDLNSCSGFGGKCINETNQCEGSYVPGVCGSDSGLKCCSPKIDVQDTDDCLGLPILSRDTWGAAEPKLIENMTLPVTMFFIHHTATQSCDSTDSCGKLMRAIQRFHMNTRGWNDIAYSFLIGGDGRVYKGRGWDRVGSHTLHYDYVSLAVSFMGNFNNTMPAPAALAAADKLLMCAMQRKAITPSYSLYGHQDVRDTDCPGYTLYNAIRKWTHYNVTTDKDGPCLQKKGLCGPDYLPCDGEYQKGLCNGNPQRQCCVPKTEVLIPKPGIKNGGVDCFGNIMLLHPTGRKSGGLAESRRELDAHVNLAAKYKDCFEQIGAEMCLHPAVIAGVASRESNFGFSLTPDGWGDHHNAYGIMQCDVRKCPVCRFGLTCTQYKFDSCDHIGMMTQYVLIPLIRDVVSKFPNWLPEQHIQGGVAAYNFGIGNVRSWANLDVGTTDGDYSNDVIARAQWLVIGYNW</sequence>
<keyword evidence="7" id="KW-1185">Reference proteome</keyword>